<dbReference type="EC" id="2.7.1.-" evidence="4"/>
<gene>
    <name evidence="4" type="primary">ydjH_9</name>
    <name evidence="4" type="ORF">SDC9_99640</name>
</gene>
<protein>
    <submittedName>
        <fullName evidence="4">Putative sugar kinase YdjH</fullName>
        <ecNumber evidence="4">2.7.1.-</ecNumber>
    </submittedName>
</protein>
<evidence type="ECO:0000259" key="3">
    <source>
        <dbReference type="Pfam" id="PF00294"/>
    </source>
</evidence>
<organism evidence="4">
    <name type="scientific">bioreactor metagenome</name>
    <dbReference type="NCBI Taxonomy" id="1076179"/>
    <lineage>
        <taxon>unclassified sequences</taxon>
        <taxon>metagenomes</taxon>
        <taxon>ecological metagenomes</taxon>
    </lineage>
</organism>
<name>A0A645AIW3_9ZZZZ</name>
<evidence type="ECO:0000313" key="4">
    <source>
        <dbReference type="EMBL" id="MPM52876.1"/>
    </source>
</evidence>
<accession>A0A645AIW3</accession>
<dbReference type="Gene3D" id="3.40.1190.20">
    <property type="match status" value="1"/>
</dbReference>
<sequence length="335" mass="36127">MNRTGIAVAGNMIVDVLYPIMGHPKPGELTTITEGIARSTGGALCNVIVDLAKLDPTLPLKALGRVGTDAEGDYVLEKLHVQKNIDTTRVLREGLTSFTAVMADTIGKQRTFYHYRGANARFCEADIDWDHLDADMLHIGYILLLDALDEADETYGTKMARLLHTAQERGIKTSIDVVSESGDRFGRIVPPALRYTDYCVINELEAEASTGVKLRDESGGLLREKLPEALSKIKALGVSRWAVIHSPEGAYGMDEAGRYIETESAPLPRSMIKGTVGAGDAFCSGVLYGAYSDLPLREAIELGNAAAACSLTESGATEGMRTAKEALAFCRSLNK</sequence>
<dbReference type="PANTHER" id="PTHR10584">
    <property type="entry name" value="SUGAR KINASE"/>
    <property type="match status" value="1"/>
</dbReference>
<reference evidence="4" key="1">
    <citation type="submission" date="2019-08" db="EMBL/GenBank/DDBJ databases">
        <authorList>
            <person name="Kucharzyk K."/>
            <person name="Murdoch R.W."/>
            <person name="Higgins S."/>
            <person name="Loffler F."/>
        </authorList>
    </citation>
    <scope>NUCLEOTIDE SEQUENCE</scope>
</reference>
<dbReference type="AlphaFoldDB" id="A0A645AIW3"/>
<dbReference type="GO" id="GO:0016301">
    <property type="term" value="F:kinase activity"/>
    <property type="evidence" value="ECO:0007669"/>
    <property type="project" value="UniProtKB-KW"/>
</dbReference>
<evidence type="ECO:0000256" key="1">
    <source>
        <dbReference type="ARBA" id="ARBA00022679"/>
    </source>
</evidence>
<dbReference type="InterPro" id="IPR029056">
    <property type="entry name" value="Ribokinase-like"/>
</dbReference>
<comment type="caution">
    <text evidence="4">The sequence shown here is derived from an EMBL/GenBank/DDBJ whole genome shotgun (WGS) entry which is preliminary data.</text>
</comment>
<evidence type="ECO:0000256" key="2">
    <source>
        <dbReference type="ARBA" id="ARBA00022777"/>
    </source>
</evidence>
<proteinExistence type="predicted"/>
<dbReference type="GO" id="GO:0005829">
    <property type="term" value="C:cytosol"/>
    <property type="evidence" value="ECO:0007669"/>
    <property type="project" value="TreeGrafter"/>
</dbReference>
<feature type="domain" description="Carbohydrate kinase PfkB" evidence="3">
    <location>
        <begin position="6"/>
        <end position="322"/>
    </location>
</feature>
<keyword evidence="1 4" id="KW-0808">Transferase</keyword>
<keyword evidence="2 4" id="KW-0418">Kinase</keyword>
<dbReference type="PANTHER" id="PTHR10584:SF166">
    <property type="entry name" value="RIBOKINASE"/>
    <property type="match status" value="1"/>
</dbReference>
<dbReference type="Pfam" id="PF00294">
    <property type="entry name" value="PfkB"/>
    <property type="match status" value="1"/>
</dbReference>
<dbReference type="EMBL" id="VSSQ01014071">
    <property type="protein sequence ID" value="MPM52876.1"/>
    <property type="molecule type" value="Genomic_DNA"/>
</dbReference>
<dbReference type="SUPFAM" id="SSF53613">
    <property type="entry name" value="Ribokinase-like"/>
    <property type="match status" value="1"/>
</dbReference>
<dbReference type="InterPro" id="IPR011611">
    <property type="entry name" value="PfkB_dom"/>
</dbReference>